<keyword evidence="1" id="KW-1133">Transmembrane helix</keyword>
<dbReference type="Proteomes" id="UP001499978">
    <property type="component" value="Unassembled WGS sequence"/>
</dbReference>
<comment type="caution">
    <text evidence="2">The sequence shown here is derived from an EMBL/GenBank/DDBJ whole genome shotgun (WGS) entry which is preliminary data.</text>
</comment>
<keyword evidence="1" id="KW-0812">Transmembrane</keyword>
<organism evidence="2 3">
    <name type="scientific">Pilimelia columellifera subsp. columellifera</name>
    <dbReference type="NCBI Taxonomy" id="706583"/>
    <lineage>
        <taxon>Bacteria</taxon>
        <taxon>Bacillati</taxon>
        <taxon>Actinomycetota</taxon>
        <taxon>Actinomycetes</taxon>
        <taxon>Micromonosporales</taxon>
        <taxon>Micromonosporaceae</taxon>
        <taxon>Pilimelia</taxon>
    </lineage>
</organism>
<evidence type="ECO:0000256" key="1">
    <source>
        <dbReference type="SAM" id="Phobius"/>
    </source>
</evidence>
<sequence>MLRHWALLWAAGSALAVAAVALRLLVELWLRPLTWDLPGWLGVSGLVGATLLAASIPVGLMAGRLRGEPPPSTFALAPGPWPGGWSAGPGFIVLPTPWVAVLALGYLSVGVGVLPFTPDGDGLTTGPGTWLGLLALMAPLAGLVAWMTTRGPQVALTPDGVVLRPALAARERVIAWDDIDLSWASGLRTRRLPLAADSRAGVVPLSWLWVDPTFLAVALRHYATHPAERDSIGSDAGLRRLHAALARPIVDAIPRQRAADSEETTPA</sequence>
<name>A0ABN3NI45_9ACTN</name>
<proteinExistence type="predicted"/>
<feature type="transmembrane region" description="Helical" evidence="1">
    <location>
        <begin position="37"/>
        <end position="60"/>
    </location>
</feature>
<feature type="transmembrane region" description="Helical" evidence="1">
    <location>
        <begin position="98"/>
        <end position="117"/>
    </location>
</feature>
<keyword evidence="1" id="KW-0472">Membrane</keyword>
<reference evidence="2 3" key="1">
    <citation type="journal article" date="2019" name="Int. J. Syst. Evol. Microbiol.">
        <title>The Global Catalogue of Microorganisms (GCM) 10K type strain sequencing project: providing services to taxonomists for standard genome sequencing and annotation.</title>
        <authorList>
            <consortium name="The Broad Institute Genomics Platform"/>
            <consortium name="The Broad Institute Genome Sequencing Center for Infectious Disease"/>
            <person name="Wu L."/>
            <person name="Ma J."/>
        </authorList>
    </citation>
    <scope>NUCLEOTIDE SEQUENCE [LARGE SCALE GENOMIC DNA]</scope>
    <source>
        <strain evidence="2 3">JCM 3367</strain>
    </source>
</reference>
<evidence type="ECO:0008006" key="4">
    <source>
        <dbReference type="Google" id="ProtNLM"/>
    </source>
</evidence>
<evidence type="ECO:0000313" key="2">
    <source>
        <dbReference type="EMBL" id="GAA2521073.1"/>
    </source>
</evidence>
<accession>A0ABN3NI45</accession>
<feature type="transmembrane region" description="Helical" evidence="1">
    <location>
        <begin position="129"/>
        <end position="147"/>
    </location>
</feature>
<protein>
    <recommendedName>
        <fullName evidence="4">PH domain-containing protein</fullName>
    </recommendedName>
</protein>
<evidence type="ECO:0000313" key="3">
    <source>
        <dbReference type="Proteomes" id="UP001499978"/>
    </source>
</evidence>
<gene>
    <name evidence="2" type="ORF">GCM10010201_18560</name>
</gene>
<keyword evidence="3" id="KW-1185">Reference proteome</keyword>
<dbReference type="EMBL" id="BAAARY010000006">
    <property type="protein sequence ID" value="GAA2521073.1"/>
    <property type="molecule type" value="Genomic_DNA"/>
</dbReference>